<evidence type="ECO:0000256" key="7">
    <source>
        <dbReference type="ARBA" id="ARBA00022741"/>
    </source>
</evidence>
<dbReference type="GO" id="GO:0006433">
    <property type="term" value="P:prolyl-tRNA aminoacylation"/>
    <property type="evidence" value="ECO:0007669"/>
    <property type="project" value="InterPro"/>
</dbReference>
<dbReference type="AlphaFoldDB" id="A0A6J7R925"/>
<comment type="subunit">
    <text evidence="2">Homodimer.</text>
</comment>
<dbReference type="NCBIfam" id="TIGR00409">
    <property type="entry name" value="proS_fam_II"/>
    <property type="match status" value="1"/>
</dbReference>
<dbReference type="GO" id="GO:0002161">
    <property type="term" value="F:aminoacyl-tRNA deacylase activity"/>
    <property type="evidence" value="ECO:0007669"/>
    <property type="project" value="InterPro"/>
</dbReference>
<evidence type="ECO:0000256" key="5">
    <source>
        <dbReference type="ARBA" id="ARBA00022490"/>
    </source>
</evidence>
<dbReference type="GO" id="GO:0004827">
    <property type="term" value="F:proline-tRNA ligase activity"/>
    <property type="evidence" value="ECO:0007669"/>
    <property type="project" value="UniProtKB-EC"/>
</dbReference>
<name>A0A6J7R925_9ZZZZ</name>
<keyword evidence="10" id="KW-0030">Aminoacyl-tRNA synthetase</keyword>
<dbReference type="PANTHER" id="PTHR42753:SF2">
    <property type="entry name" value="PROLINE--TRNA LIGASE"/>
    <property type="match status" value="1"/>
</dbReference>
<comment type="catalytic activity">
    <reaction evidence="12">
        <text>tRNA(Pro) + L-proline + ATP = L-prolyl-tRNA(Pro) + AMP + diphosphate</text>
        <dbReference type="Rhea" id="RHEA:14305"/>
        <dbReference type="Rhea" id="RHEA-COMP:9700"/>
        <dbReference type="Rhea" id="RHEA-COMP:9702"/>
        <dbReference type="ChEBI" id="CHEBI:30616"/>
        <dbReference type="ChEBI" id="CHEBI:33019"/>
        <dbReference type="ChEBI" id="CHEBI:60039"/>
        <dbReference type="ChEBI" id="CHEBI:78442"/>
        <dbReference type="ChEBI" id="CHEBI:78532"/>
        <dbReference type="ChEBI" id="CHEBI:456215"/>
        <dbReference type="EC" id="6.1.1.15"/>
    </reaction>
</comment>
<dbReference type="InterPro" id="IPR007214">
    <property type="entry name" value="YbaK/aa-tRNA-synth-assoc-dom"/>
</dbReference>
<reference evidence="15" key="1">
    <citation type="submission" date="2020-05" db="EMBL/GenBank/DDBJ databases">
        <authorList>
            <person name="Chiriac C."/>
            <person name="Salcher M."/>
            <person name="Ghai R."/>
            <person name="Kavagutti S V."/>
        </authorList>
    </citation>
    <scope>NUCLEOTIDE SEQUENCE</scope>
</reference>
<dbReference type="InterPro" id="IPR002314">
    <property type="entry name" value="aa-tRNA-synt_IIb"/>
</dbReference>
<dbReference type="SUPFAM" id="SSF55826">
    <property type="entry name" value="YbaK/ProRS associated domain"/>
    <property type="match status" value="1"/>
</dbReference>
<dbReference type="PANTHER" id="PTHR42753">
    <property type="entry name" value="MITOCHONDRIAL RIBOSOME PROTEIN L39/PROLYL-TRNA LIGASE FAMILY MEMBER"/>
    <property type="match status" value="1"/>
</dbReference>
<evidence type="ECO:0000256" key="6">
    <source>
        <dbReference type="ARBA" id="ARBA00022598"/>
    </source>
</evidence>
<dbReference type="FunFam" id="3.30.930.10:FF:000066">
    <property type="entry name" value="Proline--tRNA ligase"/>
    <property type="match status" value="1"/>
</dbReference>
<keyword evidence="6" id="KW-0436">Ligase</keyword>
<comment type="subcellular location">
    <subcellularLocation>
        <location evidence="1">Cytoplasm</location>
    </subcellularLocation>
</comment>
<dbReference type="Pfam" id="PF00587">
    <property type="entry name" value="tRNA-synt_2b"/>
    <property type="match status" value="1"/>
</dbReference>
<proteinExistence type="inferred from homology"/>
<dbReference type="NCBIfam" id="NF006625">
    <property type="entry name" value="PRK09194.1"/>
    <property type="match status" value="1"/>
</dbReference>
<dbReference type="EC" id="6.1.1.15" evidence="3"/>
<accession>A0A6J7R925</accession>
<evidence type="ECO:0000256" key="3">
    <source>
        <dbReference type="ARBA" id="ARBA00012831"/>
    </source>
</evidence>
<organism evidence="15">
    <name type="scientific">freshwater metagenome</name>
    <dbReference type="NCBI Taxonomy" id="449393"/>
    <lineage>
        <taxon>unclassified sequences</taxon>
        <taxon>metagenomes</taxon>
        <taxon>ecological metagenomes</taxon>
    </lineage>
</organism>
<dbReference type="Gene3D" id="3.30.930.10">
    <property type="entry name" value="Bira Bifunctional Protein, Domain 2"/>
    <property type="match status" value="2"/>
</dbReference>
<dbReference type="InterPro" id="IPR006195">
    <property type="entry name" value="aa-tRNA-synth_II"/>
</dbReference>
<dbReference type="SUPFAM" id="SSF52954">
    <property type="entry name" value="Class II aaRS ABD-related"/>
    <property type="match status" value="1"/>
</dbReference>
<dbReference type="InterPro" id="IPR004500">
    <property type="entry name" value="Pro-tRNA-synth_IIa_bac-type"/>
</dbReference>
<evidence type="ECO:0000256" key="9">
    <source>
        <dbReference type="ARBA" id="ARBA00022917"/>
    </source>
</evidence>
<keyword evidence="7" id="KW-0547">Nucleotide-binding</keyword>
<keyword evidence="5" id="KW-0963">Cytoplasm</keyword>
<evidence type="ECO:0000256" key="11">
    <source>
        <dbReference type="ARBA" id="ARBA00029731"/>
    </source>
</evidence>
<keyword evidence="8" id="KW-0067">ATP-binding</keyword>
<dbReference type="EMBL" id="CAFBPD010000322">
    <property type="protein sequence ID" value="CAB5025272.1"/>
    <property type="molecule type" value="Genomic_DNA"/>
</dbReference>
<dbReference type="Gene3D" id="3.90.960.10">
    <property type="entry name" value="YbaK/aminoacyl-tRNA synthetase-associated domain"/>
    <property type="match status" value="1"/>
</dbReference>
<dbReference type="InterPro" id="IPR004154">
    <property type="entry name" value="Anticodon-bd"/>
</dbReference>
<dbReference type="PRINTS" id="PR01046">
    <property type="entry name" value="TRNASYNTHPRO"/>
</dbReference>
<dbReference type="Pfam" id="PF03129">
    <property type="entry name" value="HGTP_anticodon"/>
    <property type="match status" value="1"/>
</dbReference>
<dbReference type="InterPro" id="IPR036754">
    <property type="entry name" value="YbaK/aa-tRNA-synt-asso_dom_sf"/>
</dbReference>
<dbReference type="Gene3D" id="3.40.50.800">
    <property type="entry name" value="Anticodon-binding domain"/>
    <property type="match status" value="1"/>
</dbReference>
<protein>
    <recommendedName>
        <fullName evidence="4">Proline--tRNA ligase</fullName>
        <ecNumber evidence="3">6.1.1.15</ecNumber>
    </recommendedName>
    <alternativeName>
        <fullName evidence="11">Prolyl-tRNA synthetase</fullName>
    </alternativeName>
</protein>
<dbReference type="PROSITE" id="PS50862">
    <property type="entry name" value="AA_TRNA_LIGASE_II"/>
    <property type="match status" value="1"/>
</dbReference>
<evidence type="ECO:0000259" key="14">
    <source>
        <dbReference type="PROSITE" id="PS50862"/>
    </source>
</evidence>
<keyword evidence="9" id="KW-0648">Protein biosynthesis</keyword>
<dbReference type="HAMAP" id="MF_01569">
    <property type="entry name" value="Pro_tRNA_synth_type1"/>
    <property type="match status" value="1"/>
</dbReference>
<evidence type="ECO:0000256" key="1">
    <source>
        <dbReference type="ARBA" id="ARBA00004496"/>
    </source>
</evidence>
<dbReference type="CDD" id="cd00779">
    <property type="entry name" value="ProRS_core_prok"/>
    <property type="match status" value="1"/>
</dbReference>
<dbReference type="SUPFAM" id="SSF55681">
    <property type="entry name" value="Class II aaRS and biotin synthetases"/>
    <property type="match status" value="1"/>
</dbReference>
<dbReference type="InterPro" id="IPR045864">
    <property type="entry name" value="aa-tRNA-synth_II/BPL/LPL"/>
</dbReference>
<dbReference type="InterPro" id="IPR036621">
    <property type="entry name" value="Anticodon-bd_dom_sf"/>
</dbReference>
<evidence type="ECO:0000256" key="12">
    <source>
        <dbReference type="ARBA" id="ARBA00047671"/>
    </source>
</evidence>
<dbReference type="FunFam" id="3.30.930.10:FF:000065">
    <property type="entry name" value="Proline--tRNA ligase"/>
    <property type="match status" value="1"/>
</dbReference>
<evidence type="ECO:0000256" key="4">
    <source>
        <dbReference type="ARBA" id="ARBA00019110"/>
    </source>
</evidence>
<gene>
    <name evidence="15" type="ORF">UFOPK4061_01635</name>
</gene>
<evidence type="ECO:0000256" key="10">
    <source>
        <dbReference type="ARBA" id="ARBA00023146"/>
    </source>
</evidence>
<evidence type="ECO:0000256" key="2">
    <source>
        <dbReference type="ARBA" id="ARBA00011738"/>
    </source>
</evidence>
<dbReference type="GO" id="GO:0005524">
    <property type="term" value="F:ATP binding"/>
    <property type="evidence" value="ECO:0007669"/>
    <property type="project" value="UniProtKB-KW"/>
</dbReference>
<feature type="domain" description="Aminoacyl-transfer RNA synthetases class-II family profile" evidence="14">
    <location>
        <begin position="34"/>
        <end position="486"/>
    </location>
</feature>
<dbReference type="InterPro" id="IPR050062">
    <property type="entry name" value="Pro-tRNA_synthetase"/>
</dbReference>
<evidence type="ECO:0000256" key="8">
    <source>
        <dbReference type="ARBA" id="ARBA00022840"/>
    </source>
</evidence>
<feature type="region of interest" description="Disordered" evidence="13">
    <location>
        <begin position="242"/>
        <end position="262"/>
    </location>
</feature>
<dbReference type="GO" id="GO:0005829">
    <property type="term" value="C:cytosol"/>
    <property type="evidence" value="ECO:0007669"/>
    <property type="project" value="TreeGrafter"/>
</dbReference>
<dbReference type="InterPro" id="IPR002316">
    <property type="entry name" value="Pro-tRNA-ligase_IIa"/>
</dbReference>
<dbReference type="Pfam" id="PF04073">
    <property type="entry name" value="tRNA_edit"/>
    <property type="match status" value="1"/>
</dbReference>
<evidence type="ECO:0000313" key="15">
    <source>
        <dbReference type="EMBL" id="CAB5025272.1"/>
    </source>
</evidence>
<dbReference type="InterPro" id="IPR023717">
    <property type="entry name" value="Pro-tRNA-Synthase_IIa_type1"/>
</dbReference>
<evidence type="ECO:0000256" key="13">
    <source>
        <dbReference type="SAM" id="MobiDB-lite"/>
    </source>
</evidence>
<sequence length="588" mass="63801">MLRMSSLFLRTLREDPADAEVPSHRLLVRAGYVRRVAPGVFSWLPLGYIVYRNVERIVREEMDAAGFQEVHFPSLLPREPFETTGRWTEYGDTLFRLQDRKENDYLLGPTHEEMFTLLVKGEYSSYKDLPLVIYQIQTKFRDEARPRAGILRGREFVMKDSYSFDVTDEGLAISYGRHRDSYIKTFERLGLEYVIVSAMSGAMGGSASEEFLAPTVVGEDSFVRCSGCDYAANVEAVQTPAPGPADATGIPAAHAEDTPGTPTIDSLVAVSNERSDLARPDRQWTAADTLKNIVFTVTNPDGTSYPLAVGLPGDREVDLKRLEAVLQPGVPGPFDEAEFARHPSLVKGYIGPGALGESNASGIRFVVDPRVVDGTRWITGADTAGKHVYDLVAGRDFTADGILDVAEVREGDECPACGAALLLARGIEIGHIFQLGRKYADALGLRVLDEHGELVTVTMGSYGIGVSRAVAAIAEQSHDDKGLVWPREVAPADVHLIATGKDDAVFDAAEAIAAELERAGVRVLLDDRRGVSPGVKFNDSELIGIPTIMVVGKRLADGFVEVKDRSTGERTDLEVGTAAAAVAAMCGR</sequence>
<dbReference type="InterPro" id="IPR033730">
    <property type="entry name" value="ProRS_core_prok"/>
</dbReference>